<dbReference type="InterPro" id="IPR007484">
    <property type="entry name" value="Peptidase_M28"/>
</dbReference>
<dbReference type="PANTHER" id="PTHR12053">
    <property type="entry name" value="PROTEASE FAMILY M28 PLASMA GLUTAMATE CARBOXYPEPTIDASE-RELATED"/>
    <property type="match status" value="1"/>
</dbReference>
<evidence type="ECO:0000256" key="5">
    <source>
        <dbReference type="ARBA" id="ARBA00014116"/>
    </source>
</evidence>
<keyword evidence="15" id="KW-0482">Metalloprotease</keyword>
<feature type="chain" id="PRO_5012222426" description="Carboxypeptidase Q" evidence="21">
    <location>
        <begin position="24"/>
        <end position="526"/>
    </location>
</feature>
<evidence type="ECO:0000256" key="18">
    <source>
        <dbReference type="ARBA" id="ARBA00023228"/>
    </source>
</evidence>
<evidence type="ECO:0000256" key="13">
    <source>
        <dbReference type="ARBA" id="ARBA00022833"/>
    </source>
</evidence>
<protein>
    <recommendedName>
        <fullName evidence="5">Carboxypeptidase Q</fullName>
    </recommendedName>
    <alternativeName>
        <fullName evidence="20">Plasma glutamate carboxypeptidase</fullName>
    </alternativeName>
</protein>
<keyword evidence="14" id="KW-0333">Golgi apparatus</keyword>
<dbReference type="EMBL" id="OCMT01000004">
    <property type="protein sequence ID" value="SOD20175.1"/>
    <property type="molecule type" value="Genomic_DNA"/>
</dbReference>
<dbReference type="GO" id="GO:0004180">
    <property type="term" value="F:carboxypeptidase activity"/>
    <property type="evidence" value="ECO:0007669"/>
    <property type="project" value="UniProtKB-KW"/>
</dbReference>
<sequence>MIKKFTIGALAFAVSFNAFDAMAQEAVNNEAVQKIRKEGLENSKVMDIAFQITDVIGPRLANSPGIKKGRDWAVKYFSDLGLKNAKQETWGDFGKGWSVERYYAATTAPFYRPIIGYPKAWTPGTNGPVKSEVILIKADTVTDLAQYKGKLAGKIVVIESVMVQPLKNSYTPDVVRHTDEKLAEMAAAEPAAPGQARPGGRGGNNQMAMMMRMRQNRAAINEALQQEKVGLILTYARGNYGTFFTSNGASYAVDAKPVAPELEVSAEDFLHILRLLRAGQKVEVEAEVKTTFYADDAKGYNVIAEIPGTDKKLKDEIVMLGAHFDSWHSGTGATDNAAGSIVMIEVMRILKAIDFKPKRTIRIALWDAEEQGLHGSRGYVKKHFADPTKMELLPEHNKLSAYYNLDNGTGAVRGIYLQGNAGARDIFQAWLNPFADLGAKTVTINNTGGTDHQAYDAVGLPGFQFIQDPMDYNTRTHHTNQDTYDRLVEDDLKKSATIIASFVYHTSERSEKIPRKELPKPVAPRN</sequence>
<comment type="subcellular location">
    <subcellularLocation>
        <location evidence="1">Endoplasmic reticulum</location>
    </subcellularLocation>
    <subcellularLocation>
        <location evidence="3">Golgi apparatus</location>
    </subcellularLocation>
    <subcellularLocation>
        <location evidence="2">Lysosome</location>
    </subcellularLocation>
    <subcellularLocation>
        <location evidence="4">Secreted</location>
    </subcellularLocation>
</comment>
<dbReference type="PANTHER" id="PTHR12053:SF3">
    <property type="entry name" value="CARBOXYPEPTIDASE Q"/>
    <property type="match status" value="1"/>
</dbReference>
<evidence type="ECO:0000256" key="11">
    <source>
        <dbReference type="ARBA" id="ARBA00022801"/>
    </source>
</evidence>
<evidence type="ECO:0000256" key="20">
    <source>
        <dbReference type="ARBA" id="ARBA00033328"/>
    </source>
</evidence>
<feature type="signal peptide" evidence="21">
    <location>
        <begin position="1"/>
        <end position="23"/>
    </location>
</feature>
<keyword evidence="11" id="KW-0378">Hydrolase</keyword>
<evidence type="ECO:0000256" key="10">
    <source>
        <dbReference type="ARBA" id="ARBA00022729"/>
    </source>
</evidence>
<evidence type="ECO:0000256" key="14">
    <source>
        <dbReference type="ARBA" id="ARBA00023034"/>
    </source>
</evidence>
<keyword evidence="9" id="KW-0479">Metal-binding</keyword>
<dbReference type="GO" id="GO:0005764">
    <property type="term" value="C:lysosome"/>
    <property type="evidence" value="ECO:0007669"/>
    <property type="project" value="UniProtKB-SubCell"/>
</dbReference>
<dbReference type="Pfam" id="PF04389">
    <property type="entry name" value="Peptidase_M28"/>
    <property type="match status" value="1"/>
</dbReference>
<dbReference type="Gene3D" id="3.50.30.30">
    <property type="match status" value="1"/>
</dbReference>
<evidence type="ECO:0000256" key="3">
    <source>
        <dbReference type="ARBA" id="ARBA00004555"/>
    </source>
</evidence>
<evidence type="ECO:0000256" key="9">
    <source>
        <dbReference type="ARBA" id="ARBA00022723"/>
    </source>
</evidence>
<evidence type="ECO:0000256" key="17">
    <source>
        <dbReference type="ARBA" id="ARBA00023180"/>
    </source>
</evidence>
<dbReference type="Proteomes" id="UP000219281">
    <property type="component" value="Unassembled WGS sequence"/>
</dbReference>
<organism evidence="23 24">
    <name type="scientific">Pedobacter xixiisoli</name>
    <dbReference type="NCBI Taxonomy" id="1476464"/>
    <lineage>
        <taxon>Bacteria</taxon>
        <taxon>Pseudomonadati</taxon>
        <taxon>Bacteroidota</taxon>
        <taxon>Sphingobacteriia</taxon>
        <taxon>Sphingobacteriales</taxon>
        <taxon>Sphingobacteriaceae</taxon>
        <taxon>Pedobacter</taxon>
    </lineage>
</organism>
<gene>
    <name evidence="23" type="ORF">SAMN06297358_3887</name>
</gene>
<proteinExistence type="predicted"/>
<evidence type="ECO:0000256" key="21">
    <source>
        <dbReference type="SAM" id="SignalP"/>
    </source>
</evidence>
<keyword evidence="12" id="KW-0256">Endoplasmic reticulum</keyword>
<keyword evidence="18" id="KW-0458">Lysosome</keyword>
<evidence type="ECO:0000256" key="1">
    <source>
        <dbReference type="ARBA" id="ARBA00004240"/>
    </source>
</evidence>
<dbReference type="CDD" id="cd08015">
    <property type="entry name" value="M28_like"/>
    <property type="match status" value="1"/>
</dbReference>
<evidence type="ECO:0000259" key="22">
    <source>
        <dbReference type="Pfam" id="PF04389"/>
    </source>
</evidence>
<dbReference type="Gene3D" id="3.40.630.10">
    <property type="entry name" value="Zn peptidases"/>
    <property type="match status" value="2"/>
</dbReference>
<evidence type="ECO:0000256" key="19">
    <source>
        <dbReference type="ARBA" id="ARBA00025833"/>
    </source>
</evidence>
<dbReference type="AlphaFoldDB" id="A0A286AE51"/>
<keyword evidence="8" id="KW-0645">Protease</keyword>
<dbReference type="GO" id="GO:0006508">
    <property type="term" value="P:proteolysis"/>
    <property type="evidence" value="ECO:0007669"/>
    <property type="project" value="UniProtKB-KW"/>
</dbReference>
<keyword evidence="13" id="KW-0862">Zinc</keyword>
<keyword evidence="10 21" id="KW-0732">Signal</keyword>
<evidence type="ECO:0000256" key="6">
    <source>
        <dbReference type="ARBA" id="ARBA00022525"/>
    </source>
</evidence>
<dbReference type="InterPro" id="IPR039866">
    <property type="entry name" value="CPQ"/>
</dbReference>
<reference evidence="24" key="1">
    <citation type="submission" date="2017-09" db="EMBL/GenBank/DDBJ databases">
        <authorList>
            <person name="Varghese N."/>
            <person name="Submissions S."/>
        </authorList>
    </citation>
    <scope>NUCLEOTIDE SEQUENCE [LARGE SCALE GENOMIC DNA]</scope>
    <source>
        <strain evidence="24">CGMCC 1.12803</strain>
    </source>
</reference>
<keyword evidence="7" id="KW-0121">Carboxypeptidase</keyword>
<evidence type="ECO:0000256" key="8">
    <source>
        <dbReference type="ARBA" id="ARBA00022670"/>
    </source>
</evidence>
<dbReference type="SUPFAM" id="SSF53187">
    <property type="entry name" value="Zn-dependent exopeptidases"/>
    <property type="match status" value="1"/>
</dbReference>
<evidence type="ECO:0000256" key="16">
    <source>
        <dbReference type="ARBA" id="ARBA00023145"/>
    </source>
</evidence>
<dbReference type="GO" id="GO:0005576">
    <property type="term" value="C:extracellular region"/>
    <property type="evidence" value="ECO:0007669"/>
    <property type="project" value="UniProtKB-SubCell"/>
</dbReference>
<dbReference type="OrthoDB" id="9769665at2"/>
<evidence type="ECO:0000313" key="24">
    <source>
        <dbReference type="Proteomes" id="UP000219281"/>
    </source>
</evidence>
<comment type="subunit">
    <text evidence="19">Homodimer. The monomeric form is inactive while the homodimer is active.</text>
</comment>
<evidence type="ECO:0000256" key="15">
    <source>
        <dbReference type="ARBA" id="ARBA00023049"/>
    </source>
</evidence>
<keyword evidence="6" id="KW-0964">Secreted</keyword>
<evidence type="ECO:0000313" key="23">
    <source>
        <dbReference type="EMBL" id="SOD20175.1"/>
    </source>
</evidence>
<keyword evidence="16" id="KW-0865">Zymogen</keyword>
<dbReference type="GO" id="GO:0070573">
    <property type="term" value="F:metallodipeptidase activity"/>
    <property type="evidence" value="ECO:0007669"/>
    <property type="project" value="InterPro"/>
</dbReference>
<dbReference type="RefSeq" id="WP_097133650.1">
    <property type="nucleotide sequence ID" value="NZ_OCMT01000004.1"/>
</dbReference>
<evidence type="ECO:0000256" key="12">
    <source>
        <dbReference type="ARBA" id="ARBA00022824"/>
    </source>
</evidence>
<name>A0A286AE51_9SPHI</name>
<evidence type="ECO:0000256" key="4">
    <source>
        <dbReference type="ARBA" id="ARBA00004613"/>
    </source>
</evidence>
<feature type="domain" description="Peptidase M28" evidence="22">
    <location>
        <begin position="301"/>
        <end position="503"/>
    </location>
</feature>
<dbReference type="GO" id="GO:0046872">
    <property type="term" value="F:metal ion binding"/>
    <property type="evidence" value="ECO:0007669"/>
    <property type="project" value="UniProtKB-KW"/>
</dbReference>
<accession>A0A286AE51</accession>
<keyword evidence="24" id="KW-1185">Reference proteome</keyword>
<evidence type="ECO:0000256" key="7">
    <source>
        <dbReference type="ARBA" id="ARBA00022645"/>
    </source>
</evidence>
<evidence type="ECO:0000256" key="2">
    <source>
        <dbReference type="ARBA" id="ARBA00004371"/>
    </source>
</evidence>
<keyword evidence="17" id="KW-0325">Glycoprotein</keyword>